<comment type="caution">
    <text evidence="2">The sequence shown here is derived from an EMBL/GenBank/DDBJ whole genome shotgun (WGS) entry which is preliminary data.</text>
</comment>
<dbReference type="EMBL" id="BMAW01044166">
    <property type="protein sequence ID" value="GFS43128.1"/>
    <property type="molecule type" value="Genomic_DNA"/>
</dbReference>
<organism evidence="2 3">
    <name type="scientific">Nephila pilipes</name>
    <name type="common">Giant wood spider</name>
    <name type="synonym">Nephila maculata</name>
    <dbReference type="NCBI Taxonomy" id="299642"/>
    <lineage>
        <taxon>Eukaryota</taxon>
        <taxon>Metazoa</taxon>
        <taxon>Ecdysozoa</taxon>
        <taxon>Arthropoda</taxon>
        <taxon>Chelicerata</taxon>
        <taxon>Arachnida</taxon>
        <taxon>Araneae</taxon>
        <taxon>Araneomorphae</taxon>
        <taxon>Entelegynae</taxon>
        <taxon>Araneoidea</taxon>
        <taxon>Nephilidae</taxon>
        <taxon>Nephila</taxon>
    </lineage>
</organism>
<dbReference type="Proteomes" id="UP000887013">
    <property type="component" value="Unassembled WGS sequence"/>
</dbReference>
<dbReference type="AlphaFoldDB" id="A0A8X6MC05"/>
<evidence type="ECO:0000256" key="1">
    <source>
        <dbReference type="SAM" id="MobiDB-lite"/>
    </source>
</evidence>
<evidence type="ECO:0000313" key="3">
    <source>
        <dbReference type="Proteomes" id="UP000887013"/>
    </source>
</evidence>
<reference evidence="2" key="1">
    <citation type="submission" date="2020-08" db="EMBL/GenBank/DDBJ databases">
        <title>Multicomponent nature underlies the extraordinary mechanical properties of spider dragline silk.</title>
        <authorList>
            <person name="Kono N."/>
            <person name="Nakamura H."/>
            <person name="Mori M."/>
            <person name="Yoshida Y."/>
            <person name="Ohtoshi R."/>
            <person name="Malay A.D."/>
            <person name="Moran D.A.P."/>
            <person name="Tomita M."/>
            <person name="Numata K."/>
            <person name="Arakawa K."/>
        </authorList>
    </citation>
    <scope>NUCLEOTIDE SEQUENCE</scope>
</reference>
<name>A0A8X6MC05_NEPPI</name>
<dbReference type="OrthoDB" id="6431039at2759"/>
<sequence>MCLKDFRFLLRQNLSKNLVYCILCVASQYQEFAAARNQPRQFMADNVMPVIEVEPPSINRLGPNNQLPTPKVVVSVIPNEGTSLSTRRPLLSSAGSSEFKPSGSPKLDACRASFSSTSEISFSSSDALASRRDSSLASQDVARPGLLSPVGEVKSLHDETLAEEDQNKSICLDIEDEEEETENRSLAGVSRFTVSGLFSTNIFRQIPSKVTILERCDPEEHPLSIDDAPSKQQSALE</sequence>
<keyword evidence="3" id="KW-1185">Reference proteome</keyword>
<feature type="region of interest" description="Disordered" evidence="1">
    <location>
        <begin position="85"/>
        <end position="106"/>
    </location>
</feature>
<gene>
    <name evidence="2" type="primary">AVEN_134864_2</name>
    <name evidence="2" type="ORF">NPIL_164061</name>
</gene>
<accession>A0A8X6MC05</accession>
<evidence type="ECO:0000313" key="2">
    <source>
        <dbReference type="EMBL" id="GFS43128.1"/>
    </source>
</evidence>
<protein>
    <submittedName>
        <fullName evidence="2">Uncharacterized protein</fullName>
    </submittedName>
</protein>
<proteinExistence type="predicted"/>